<dbReference type="AlphaFoldDB" id="A0A6A3ZIF1"/>
<proteinExistence type="predicted"/>
<sequence>MEDVIHVDEKLFDMTTVNRRYVLLPDEAVSTRRVRSKCHIPKAVVLAAVAMPHSDPRAGAFSDGKIVSAEVMNWLDGARWQHQWHLHREFAAAWGSSGKERWSRSNYSAARRWTALQLSASLHEFALKWPGAALSRQSLGHQALDRAAHRFMLIPESLSVKLLDNADE</sequence>
<name>A0A6A3ZIF1_9STRA</name>
<reference evidence="1 2" key="1">
    <citation type="submission" date="2018-08" db="EMBL/GenBank/DDBJ databases">
        <title>Genomic investigation of the strawberry pathogen Phytophthora fragariae indicates pathogenicity is determined by transcriptional variation in three key races.</title>
        <authorList>
            <person name="Adams T.M."/>
            <person name="Armitage A.D."/>
            <person name="Sobczyk M.K."/>
            <person name="Bates H.J."/>
            <person name="Dunwell J.M."/>
            <person name="Nellist C.F."/>
            <person name="Harrison R.J."/>
        </authorList>
    </citation>
    <scope>NUCLEOTIDE SEQUENCE [LARGE SCALE GENOMIC DNA]</scope>
    <source>
        <strain evidence="1 2">BC-1</strain>
    </source>
</reference>
<organism evidence="1 2">
    <name type="scientific">Phytophthora fragariae</name>
    <dbReference type="NCBI Taxonomy" id="53985"/>
    <lineage>
        <taxon>Eukaryota</taxon>
        <taxon>Sar</taxon>
        <taxon>Stramenopiles</taxon>
        <taxon>Oomycota</taxon>
        <taxon>Peronosporomycetes</taxon>
        <taxon>Peronosporales</taxon>
        <taxon>Peronosporaceae</taxon>
        <taxon>Phytophthora</taxon>
    </lineage>
</organism>
<dbReference type="EMBL" id="QXGD01000518">
    <property type="protein sequence ID" value="KAE9235979.1"/>
    <property type="molecule type" value="Genomic_DNA"/>
</dbReference>
<evidence type="ECO:0000313" key="2">
    <source>
        <dbReference type="Proteomes" id="UP000440367"/>
    </source>
</evidence>
<protein>
    <submittedName>
        <fullName evidence="1">Uncharacterized protein</fullName>
    </submittedName>
</protein>
<gene>
    <name evidence="1" type="ORF">PF002_g11366</name>
</gene>
<evidence type="ECO:0000313" key="1">
    <source>
        <dbReference type="EMBL" id="KAE9235979.1"/>
    </source>
</evidence>
<comment type="caution">
    <text evidence="1">The sequence shown here is derived from an EMBL/GenBank/DDBJ whole genome shotgun (WGS) entry which is preliminary data.</text>
</comment>
<dbReference type="PANTHER" id="PTHR47169">
    <property type="entry name" value="OS01G0541250 PROTEIN"/>
    <property type="match status" value="1"/>
</dbReference>
<dbReference type="Proteomes" id="UP000440367">
    <property type="component" value="Unassembled WGS sequence"/>
</dbReference>
<accession>A0A6A3ZIF1</accession>